<name>A0AAV4WPL0_9ARAC</name>
<keyword evidence="3" id="KW-1185">Reference proteome</keyword>
<dbReference type="Proteomes" id="UP001054837">
    <property type="component" value="Unassembled WGS sequence"/>
</dbReference>
<keyword evidence="1" id="KW-0472">Membrane</keyword>
<reference evidence="2 3" key="1">
    <citation type="submission" date="2021-06" db="EMBL/GenBank/DDBJ databases">
        <title>Caerostris darwini draft genome.</title>
        <authorList>
            <person name="Kono N."/>
            <person name="Arakawa K."/>
        </authorList>
    </citation>
    <scope>NUCLEOTIDE SEQUENCE [LARGE SCALE GENOMIC DNA]</scope>
</reference>
<organism evidence="2 3">
    <name type="scientific">Caerostris darwini</name>
    <dbReference type="NCBI Taxonomy" id="1538125"/>
    <lineage>
        <taxon>Eukaryota</taxon>
        <taxon>Metazoa</taxon>
        <taxon>Ecdysozoa</taxon>
        <taxon>Arthropoda</taxon>
        <taxon>Chelicerata</taxon>
        <taxon>Arachnida</taxon>
        <taxon>Araneae</taxon>
        <taxon>Araneomorphae</taxon>
        <taxon>Entelegynae</taxon>
        <taxon>Araneoidea</taxon>
        <taxon>Araneidae</taxon>
        <taxon>Caerostris</taxon>
    </lineage>
</organism>
<protein>
    <submittedName>
        <fullName evidence="2">Uncharacterized protein</fullName>
    </submittedName>
</protein>
<keyword evidence="1" id="KW-0812">Transmembrane</keyword>
<keyword evidence="1" id="KW-1133">Transmembrane helix</keyword>
<proteinExistence type="predicted"/>
<feature type="transmembrane region" description="Helical" evidence="1">
    <location>
        <begin position="94"/>
        <end position="121"/>
    </location>
</feature>
<comment type="caution">
    <text evidence="2">The sequence shown here is derived from an EMBL/GenBank/DDBJ whole genome shotgun (WGS) entry which is preliminary data.</text>
</comment>
<accession>A0AAV4WPL0</accession>
<evidence type="ECO:0000313" key="3">
    <source>
        <dbReference type="Proteomes" id="UP001054837"/>
    </source>
</evidence>
<dbReference type="AlphaFoldDB" id="A0AAV4WPL0"/>
<sequence>MRRQKVKINFIPATVSNSSFVSWALLFRNATYLGERAPIAKAGNVVLLRHPPQRVTPPEARDSRSRPHYRAIAEMATGKHAAGMPQKVGRNISCAMLCWFTILELEVIGQGWIFLIDLLFFKKKIY</sequence>
<gene>
    <name evidence="2" type="ORF">CDAR_221261</name>
</gene>
<evidence type="ECO:0000256" key="1">
    <source>
        <dbReference type="SAM" id="Phobius"/>
    </source>
</evidence>
<evidence type="ECO:0000313" key="2">
    <source>
        <dbReference type="EMBL" id="GIY83460.1"/>
    </source>
</evidence>
<dbReference type="EMBL" id="BPLQ01014830">
    <property type="protein sequence ID" value="GIY83460.1"/>
    <property type="molecule type" value="Genomic_DNA"/>
</dbReference>